<gene>
    <name evidence="2" type="ORF">FB45DRAFT_942344</name>
</gene>
<evidence type="ECO:0000313" key="3">
    <source>
        <dbReference type="Proteomes" id="UP001221142"/>
    </source>
</evidence>
<name>A0AAD7B5J2_9AGAR</name>
<dbReference type="Proteomes" id="UP001221142">
    <property type="component" value="Unassembled WGS sequence"/>
</dbReference>
<evidence type="ECO:0008006" key="4">
    <source>
        <dbReference type="Google" id="ProtNLM"/>
    </source>
</evidence>
<dbReference type="AlphaFoldDB" id="A0AAD7B5J2"/>
<organism evidence="2 3">
    <name type="scientific">Roridomyces roridus</name>
    <dbReference type="NCBI Taxonomy" id="1738132"/>
    <lineage>
        <taxon>Eukaryota</taxon>
        <taxon>Fungi</taxon>
        <taxon>Dikarya</taxon>
        <taxon>Basidiomycota</taxon>
        <taxon>Agaricomycotina</taxon>
        <taxon>Agaricomycetes</taxon>
        <taxon>Agaricomycetidae</taxon>
        <taxon>Agaricales</taxon>
        <taxon>Marasmiineae</taxon>
        <taxon>Mycenaceae</taxon>
        <taxon>Roridomyces</taxon>
    </lineage>
</organism>
<dbReference type="EMBL" id="JARKIF010000035">
    <property type="protein sequence ID" value="KAJ7610351.1"/>
    <property type="molecule type" value="Genomic_DNA"/>
</dbReference>
<reference evidence="2" key="1">
    <citation type="submission" date="2023-03" db="EMBL/GenBank/DDBJ databases">
        <title>Massive genome expansion in bonnet fungi (Mycena s.s.) driven by repeated elements and novel gene families across ecological guilds.</title>
        <authorList>
            <consortium name="Lawrence Berkeley National Laboratory"/>
            <person name="Harder C.B."/>
            <person name="Miyauchi S."/>
            <person name="Viragh M."/>
            <person name="Kuo A."/>
            <person name="Thoen E."/>
            <person name="Andreopoulos B."/>
            <person name="Lu D."/>
            <person name="Skrede I."/>
            <person name="Drula E."/>
            <person name="Henrissat B."/>
            <person name="Morin E."/>
            <person name="Kohler A."/>
            <person name="Barry K."/>
            <person name="LaButti K."/>
            <person name="Morin E."/>
            <person name="Salamov A."/>
            <person name="Lipzen A."/>
            <person name="Mereny Z."/>
            <person name="Hegedus B."/>
            <person name="Baldrian P."/>
            <person name="Stursova M."/>
            <person name="Weitz H."/>
            <person name="Taylor A."/>
            <person name="Grigoriev I.V."/>
            <person name="Nagy L.G."/>
            <person name="Martin F."/>
            <person name="Kauserud H."/>
        </authorList>
    </citation>
    <scope>NUCLEOTIDE SEQUENCE</scope>
    <source>
        <strain evidence="2">9284</strain>
    </source>
</reference>
<evidence type="ECO:0000313" key="2">
    <source>
        <dbReference type="EMBL" id="KAJ7610351.1"/>
    </source>
</evidence>
<protein>
    <recommendedName>
        <fullName evidence="4">Secreted protein</fullName>
    </recommendedName>
</protein>
<keyword evidence="1" id="KW-0732">Signal</keyword>
<evidence type="ECO:0000256" key="1">
    <source>
        <dbReference type="SAM" id="SignalP"/>
    </source>
</evidence>
<accession>A0AAD7B5J2</accession>
<feature type="chain" id="PRO_5042241411" description="Secreted protein" evidence="1">
    <location>
        <begin position="17"/>
        <end position="84"/>
    </location>
</feature>
<proteinExistence type="predicted"/>
<feature type="signal peptide" evidence="1">
    <location>
        <begin position="1"/>
        <end position="16"/>
    </location>
</feature>
<keyword evidence="3" id="KW-1185">Reference proteome</keyword>
<sequence>MLCALLQLWMIACRWSLITFGPSTLSGCGAILQPAPHSQFARASLLNVAHLLLEELAMDGERVVFYPYPNLCLDLNIKSLLRCY</sequence>
<comment type="caution">
    <text evidence="2">The sequence shown here is derived from an EMBL/GenBank/DDBJ whole genome shotgun (WGS) entry which is preliminary data.</text>
</comment>